<evidence type="ECO:0000313" key="3">
    <source>
        <dbReference type="Proteomes" id="UP000299102"/>
    </source>
</evidence>
<evidence type="ECO:0000256" key="1">
    <source>
        <dbReference type="SAM" id="MobiDB-lite"/>
    </source>
</evidence>
<name>A0A4C1VT47_EUMVA</name>
<organism evidence="2 3">
    <name type="scientific">Eumeta variegata</name>
    <name type="common">Bagworm moth</name>
    <name type="synonym">Eumeta japonica</name>
    <dbReference type="NCBI Taxonomy" id="151549"/>
    <lineage>
        <taxon>Eukaryota</taxon>
        <taxon>Metazoa</taxon>
        <taxon>Ecdysozoa</taxon>
        <taxon>Arthropoda</taxon>
        <taxon>Hexapoda</taxon>
        <taxon>Insecta</taxon>
        <taxon>Pterygota</taxon>
        <taxon>Neoptera</taxon>
        <taxon>Endopterygota</taxon>
        <taxon>Lepidoptera</taxon>
        <taxon>Glossata</taxon>
        <taxon>Ditrysia</taxon>
        <taxon>Tineoidea</taxon>
        <taxon>Psychidae</taxon>
        <taxon>Oiketicinae</taxon>
        <taxon>Eumeta</taxon>
    </lineage>
</organism>
<evidence type="ECO:0000313" key="2">
    <source>
        <dbReference type="EMBL" id="GBP41871.1"/>
    </source>
</evidence>
<feature type="compositionally biased region" description="Basic residues" evidence="1">
    <location>
        <begin position="1"/>
        <end position="14"/>
    </location>
</feature>
<feature type="compositionally biased region" description="Polar residues" evidence="1">
    <location>
        <begin position="38"/>
        <end position="47"/>
    </location>
</feature>
<feature type="region of interest" description="Disordered" evidence="1">
    <location>
        <begin position="1"/>
        <end position="47"/>
    </location>
</feature>
<gene>
    <name evidence="2" type="ORF">EVAR_86841_1</name>
</gene>
<comment type="caution">
    <text evidence="2">The sequence shown here is derived from an EMBL/GenBank/DDBJ whole genome shotgun (WGS) entry which is preliminary data.</text>
</comment>
<accession>A0A4C1VT47</accession>
<protein>
    <submittedName>
        <fullName evidence="2">Uncharacterized protein</fullName>
    </submittedName>
</protein>
<proteinExistence type="predicted"/>
<dbReference type="Proteomes" id="UP000299102">
    <property type="component" value="Unassembled WGS sequence"/>
</dbReference>
<sequence>MSKKKEKERHRSSSGHRPSNQHRLALKQPMSKTVRAHGSSQTRNTVQRTKLCRSELAAYDAMRKCDIPDPSLSTPCSYFTPLRLSRDQLHSGRV</sequence>
<dbReference type="AlphaFoldDB" id="A0A4C1VT47"/>
<keyword evidence="3" id="KW-1185">Reference proteome</keyword>
<reference evidence="2 3" key="1">
    <citation type="journal article" date="2019" name="Commun. Biol.">
        <title>The bagworm genome reveals a unique fibroin gene that provides high tensile strength.</title>
        <authorList>
            <person name="Kono N."/>
            <person name="Nakamura H."/>
            <person name="Ohtoshi R."/>
            <person name="Tomita M."/>
            <person name="Numata K."/>
            <person name="Arakawa K."/>
        </authorList>
    </citation>
    <scope>NUCLEOTIDE SEQUENCE [LARGE SCALE GENOMIC DNA]</scope>
</reference>
<dbReference type="EMBL" id="BGZK01000407">
    <property type="protein sequence ID" value="GBP41871.1"/>
    <property type="molecule type" value="Genomic_DNA"/>
</dbReference>